<proteinExistence type="predicted"/>
<accession>A0A1M7M699</accession>
<evidence type="ECO:0000313" key="2">
    <source>
        <dbReference type="Proteomes" id="UP000184038"/>
    </source>
</evidence>
<dbReference type="RefSeq" id="WP_073289950.1">
    <property type="nucleotide sequence ID" value="NZ_FRCP01000019.1"/>
</dbReference>
<organism evidence="1 2">
    <name type="scientific">Anaerosporobacter mobilis DSM 15930</name>
    <dbReference type="NCBI Taxonomy" id="1120996"/>
    <lineage>
        <taxon>Bacteria</taxon>
        <taxon>Bacillati</taxon>
        <taxon>Bacillota</taxon>
        <taxon>Clostridia</taxon>
        <taxon>Lachnospirales</taxon>
        <taxon>Lachnospiraceae</taxon>
        <taxon>Anaerosporobacter</taxon>
    </lineage>
</organism>
<reference evidence="1 2" key="1">
    <citation type="submission" date="2016-11" db="EMBL/GenBank/DDBJ databases">
        <authorList>
            <person name="Jaros S."/>
            <person name="Januszkiewicz K."/>
            <person name="Wedrychowicz H."/>
        </authorList>
    </citation>
    <scope>NUCLEOTIDE SEQUENCE [LARGE SCALE GENOMIC DNA]</scope>
    <source>
        <strain evidence="1 2">DSM 15930</strain>
    </source>
</reference>
<keyword evidence="2" id="KW-1185">Reference proteome</keyword>
<protein>
    <submittedName>
        <fullName evidence="1">Uncharacterized protein</fullName>
    </submittedName>
</protein>
<dbReference type="EMBL" id="FRCP01000019">
    <property type="protein sequence ID" value="SHM86240.1"/>
    <property type="molecule type" value="Genomic_DNA"/>
</dbReference>
<dbReference type="AlphaFoldDB" id="A0A1M7M699"/>
<dbReference type="Proteomes" id="UP000184038">
    <property type="component" value="Unassembled WGS sequence"/>
</dbReference>
<evidence type="ECO:0000313" key="1">
    <source>
        <dbReference type="EMBL" id="SHM86240.1"/>
    </source>
</evidence>
<dbReference type="STRING" id="1120996.SAMN02746066_03658"/>
<gene>
    <name evidence="1" type="ORF">SAMN02746066_03658</name>
</gene>
<name>A0A1M7M699_9FIRM</name>
<sequence length="152" mass="17750">MEFQPSQQDVNELINVMFHDELQYFNASFDIVKNEVIPSIAQSLESLQRAEQEYRNGQGIRETRIETINENADNVTSNYFIPACRAIQKKISKYYEFVNEEYEQLLLSLNAAFASAQNMITFQTVWQNYENQLQDCISKTTDNIQQEESQTP</sequence>